<evidence type="ECO:0000313" key="2">
    <source>
        <dbReference type="EMBL" id="PQA71962.1"/>
    </source>
</evidence>
<name>A0A2S7IVD3_9HYPH</name>
<gene>
    <name evidence="2" type="ORF">C3731_19030</name>
</gene>
<dbReference type="InterPro" id="IPR007488">
    <property type="entry name" value="DUF535"/>
</dbReference>
<dbReference type="RefSeq" id="WP_104757202.1">
    <property type="nucleotide sequence ID" value="NZ_PTRC01000039.1"/>
</dbReference>
<accession>A0A2S7IVD3</accession>
<comment type="caution">
    <text evidence="2">The sequence shown here is derived from an EMBL/GenBank/DDBJ whole genome shotgun (WGS) entry which is preliminary data.</text>
</comment>
<dbReference type="OrthoDB" id="8417515at2"/>
<evidence type="ECO:0000313" key="3">
    <source>
        <dbReference type="Proteomes" id="UP000238493"/>
    </source>
</evidence>
<reference evidence="2 3" key="1">
    <citation type="submission" date="2018-02" db="EMBL/GenBank/DDBJ databases">
        <title>Draft genome sequence of Ochrobactrum oryzae found in Brazil.</title>
        <authorList>
            <person name="Cerdeira L."/>
            <person name="Andrade F."/>
            <person name="Zacariotto T."/>
            <person name="Barbosa B."/>
            <person name="Santos S."/>
            <person name="Cassetari V."/>
            <person name="Lincopan N."/>
        </authorList>
    </citation>
    <scope>NUCLEOTIDE SEQUENCE [LARGE SCALE GENOMIC DNA]</scope>
    <source>
        <strain evidence="2 3">OA447</strain>
    </source>
</reference>
<dbReference type="AlphaFoldDB" id="A0A2S7IVD3"/>
<organism evidence="2 3">
    <name type="scientific">Brucella oryzae</name>
    <dbReference type="NCBI Taxonomy" id="335286"/>
    <lineage>
        <taxon>Bacteria</taxon>
        <taxon>Pseudomonadati</taxon>
        <taxon>Pseudomonadota</taxon>
        <taxon>Alphaproteobacteria</taxon>
        <taxon>Hyphomicrobiales</taxon>
        <taxon>Brucellaceae</taxon>
        <taxon>Brucella/Ochrobactrum group</taxon>
        <taxon>Brucella</taxon>
    </lineage>
</organism>
<dbReference type="Pfam" id="PF04393">
    <property type="entry name" value="DUF535"/>
    <property type="match status" value="1"/>
</dbReference>
<protein>
    <submittedName>
        <fullName evidence="2">VirK protein</fullName>
    </submittedName>
</protein>
<keyword evidence="3" id="KW-1185">Reference proteome</keyword>
<dbReference type="Proteomes" id="UP000238493">
    <property type="component" value="Unassembled WGS sequence"/>
</dbReference>
<dbReference type="PANTHER" id="PTHR38785:SF1">
    <property type="entry name" value="HOMOLOG OF VIRK"/>
    <property type="match status" value="1"/>
</dbReference>
<feature type="compositionally biased region" description="Polar residues" evidence="1">
    <location>
        <begin position="9"/>
        <end position="23"/>
    </location>
</feature>
<evidence type="ECO:0000256" key="1">
    <source>
        <dbReference type="SAM" id="MobiDB-lite"/>
    </source>
</evidence>
<proteinExistence type="predicted"/>
<feature type="region of interest" description="Disordered" evidence="1">
    <location>
        <begin position="1"/>
        <end position="23"/>
    </location>
</feature>
<dbReference type="GO" id="GO:0006974">
    <property type="term" value="P:DNA damage response"/>
    <property type="evidence" value="ECO:0007669"/>
    <property type="project" value="TreeGrafter"/>
</dbReference>
<dbReference type="PANTHER" id="PTHR38785">
    <property type="entry name" value="HOMOLOG OF VIRK"/>
    <property type="match status" value="1"/>
</dbReference>
<sequence>MIMLAEQITHPTSAARQLQRSSSKNNDASIQNIPLKHLAASHSMSRQIISIASRLKFRKTLAFLLRSVLSPWLTFRWFRFLGDFTEQHTFAPPHDDLVRKSLSSFLVHRMAWRTRLNILTQHFDLARQLMCPHVLQALWRGEMIELGTVCGRDHHYRLQLLLSDHCGSRHEGVFTVRLVQATDQTLLCMASFVFVRRPSDSYSIIIGGLQGSANADAKRAIISATRDLGGLRPKDAIMLVLKGFAAHSVTTYLIAVSNSTHVINHRASKRRKMKLPDLDAYWLDRGGVPFPPFGFRISVDPMITDGNGSRRSNAKVAFWKIGANLIIPTSRNRKLRDEKPKF</sequence>
<dbReference type="EMBL" id="PTRC01000039">
    <property type="protein sequence ID" value="PQA71962.1"/>
    <property type="molecule type" value="Genomic_DNA"/>
</dbReference>